<feature type="signal peptide" evidence="7">
    <location>
        <begin position="1"/>
        <end position="20"/>
    </location>
</feature>
<feature type="compositionally biased region" description="Low complexity" evidence="6">
    <location>
        <begin position="356"/>
        <end position="366"/>
    </location>
</feature>
<dbReference type="InterPro" id="IPR036941">
    <property type="entry name" value="Rcpt_L-dom_sf"/>
</dbReference>
<evidence type="ECO:0000313" key="8">
    <source>
        <dbReference type="EMBL" id="QDS76365.1"/>
    </source>
</evidence>
<feature type="chain" id="PRO_5021742076" evidence="7">
    <location>
        <begin position="21"/>
        <end position="393"/>
    </location>
</feature>
<evidence type="ECO:0000256" key="6">
    <source>
        <dbReference type="SAM" id="MobiDB-lite"/>
    </source>
</evidence>
<dbReference type="SUPFAM" id="SSF52058">
    <property type="entry name" value="L domain-like"/>
    <property type="match status" value="2"/>
</dbReference>
<dbReference type="AlphaFoldDB" id="A0A517LL50"/>
<evidence type="ECO:0000256" key="4">
    <source>
        <dbReference type="ARBA" id="ARBA00022729"/>
    </source>
</evidence>
<keyword evidence="2" id="KW-0134">Cell wall</keyword>
<evidence type="ECO:0000256" key="1">
    <source>
        <dbReference type="ARBA" id="ARBA00004191"/>
    </source>
</evidence>
<name>A0A517LL50_9PEZI</name>
<dbReference type="Pfam" id="PF12454">
    <property type="entry name" value="Ecm33"/>
    <property type="match status" value="1"/>
</dbReference>
<keyword evidence="3" id="KW-0964">Secreted</keyword>
<keyword evidence="5" id="KW-0325">Glycoprotein</keyword>
<reference evidence="8 9" key="1">
    <citation type="submission" date="2019-07" db="EMBL/GenBank/DDBJ databases">
        <title>Finished genome of Venturia effusa.</title>
        <authorList>
            <person name="Young C.A."/>
            <person name="Cox M.P."/>
            <person name="Ganley A.R.D."/>
            <person name="David W.J."/>
        </authorList>
    </citation>
    <scope>NUCLEOTIDE SEQUENCE [LARGE SCALE GENOMIC DNA]</scope>
    <source>
        <strain evidence="9">albino</strain>
    </source>
</reference>
<dbReference type="GO" id="GO:0031505">
    <property type="term" value="P:fungal-type cell wall organization"/>
    <property type="evidence" value="ECO:0007669"/>
    <property type="project" value="TreeGrafter"/>
</dbReference>
<evidence type="ECO:0000313" key="9">
    <source>
        <dbReference type="Proteomes" id="UP000316270"/>
    </source>
</evidence>
<dbReference type="STRING" id="50376.A0A517LL50"/>
<dbReference type="Gene3D" id="3.80.20.20">
    <property type="entry name" value="Receptor L-domain"/>
    <property type="match status" value="2"/>
</dbReference>
<protein>
    <submittedName>
        <fullName evidence="8">Uncharacterized protein</fullName>
    </submittedName>
</protein>
<sequence length="393" mass="40457">MSAMLRYALPVLAAVGAASAQCSSSSTLTIQNAGDASALASCTTYDGSIAVATGTTDTINFASVRSITGDLSISSNNAITSVGADSLTSIGGTFTVSNCQILSSLSFPQLSSVGNIDFEGLPNLNLLGFTSNIARTGRLNIQNTFLSTLDGINLQQVNSIYIANNRLLQDISFQVSNISQSLILESNGDRLTASFPNLMSAQNLTFRNVPTLSIPSLHNVSGSLGFYENSITGLTAPNLTTVGGTLAINTNTELTNVTMDSLKSITGGLQVQNNTLLTSVVFPALETVGGATDMYGNFTQVSLPALKDNRGAFNIQSTGDLTDDCATFKAETGSSNVIKGKYTCAGKVANPGGAGTTPSSSASTGTKKSDAQTIGYSPANTFVGVLAVILGLW</sequence>
<accession>A0A517LL50</accession>
<organism evidence="8 9">
    <name type="scientific">Venturia effusa</name>
    <dbReference type="NCBI Taxonomy" id="50376"/>
    <lineage>
        <taxon>Eukaryota</taxon>
        <taxon>Fungi</taxon>
        <taxon>Dikarya</taxon>
        <taxon>Ascomycota</taxon>
        <taxon>Pezizomycotina</taxon>
        <taxon>Dothideomycetes</taxon>
        <taxon>Pleosporomycetidae</taxon>
        <taxon>Venturiales</taxon>
        <taxon>Venturiaceae</taxon>
        <taxon>Venturia</taxon>
    </lineage>
</organism>
<dbReference type="GO" id="GO:0009277">
    <property type="term" value="C:fungal-type cell wall"/>
    <property type="evidence" value="ECO:0007669"/>
    <property type="project" value="TreeGrafter"/>
</dbReference>
<feature type="region of interest" description="Disordered" evidence="6">
    <location>
        <begin position="349"/>
        <end position="370"/>
    </location>
</feature>
<dbReference type="InterPro" id="IPR051648">
    <property type="entry name" value="CWI-Assembly_Regulator"/>
</dbReference>
<dbReference type="GO" id="GO:0009986">
    <property type="term" value="C:cell surface"/>
    <property type="evidence" value="ECO:0007669"/>
    <property type="project" value="TreeGrafter"/>
</dbReference>
<dbReference type="PANTHER" id="PTHR31018">
    <property type="entry name" value="SPORULATION-SPECIFIC PROTEIN-RELATED"/>
    <property type="match status" value="1"/>
</dbReference>
<dbReference type="Proteomes" id="UP000316270">
    <property type="component" value="Chromosome 15"/>
</dbReference>
<comment type="subcellular location">
    <subcellularLocation>
        <location evidence="1">Secreted</location>
        <location evidence="1">Cell wall</location>
    </subcellularLocation>
</comment>
<proteinExistence type="predicted"/>
<dbReference type="EMBL" id="CP042199">
    <property type="protein sequence ID" value="QDS76365.1"/>
    <property type="molecule type" value="Genomic_DNA"/>
</dbReference>
<gene>
    <name evidence="8" type="ORF">FKW77_003240</name>
</gene>
<evidence type="ECO:0000256" key="7">
    <source>
        <dbReference type="SAM" id="SignalP"/>
    </source>
</evidence>
<dbReference type="OrthoDB" id="536881at2759"/>
<evidence type="ECO:0000256" key="2">
    <source>
        <dbReference type="ARBA" id="ARBA00022512"/>
    </source>
</evidence>
<dbReference type="GO" id="GO:0005886">
    <property type="term" value="C:plasma membrane"/>
    <property type="evidence" value="ECO:0007669"/>
    <property type="project" value="TreeGrafter"/>
</dbReference>
<evidence type="ECO:0000256" key="3">
    <source>
        <dbReference type="ARBA" id="ARBA00022525"/>
    </source>
</evidence>
<keyword evidence="9" id="KW-1185">Reference proteome</keyword>
<dbReference type="PANTHER" id="PTHR31018:SF3">
    <property type="entry name" value="RECEPTOR PROTEIN-TYROSINE KINASE"/>
    <property type="match status" value="1"/>
</dbReference>
<evidence type="ECO:0000256" key="5">
    <source>
        <dbReference type="ARBA" id="ARBA00023180"/>
    </source>
</evidence>
<keyword evidence="4 7" id="KW-0732">Signal</keyword>